<evidence type="ECO:0008006" key="4">
    <source>
        <dbReference type="Google" id="ProtNLM"/>
    </source>
</evidence>
<accession>A0A9W9E285</accession>
<dbReference type="AlphaFoldDB" id="A0A9W9E285"/>
<evidence type="ECO:0000313" key="2">
    <source>
        <dbReference type="EMBL" id="KAJ4854989.1"/>
    </source>
</evidence>
<dbReference type="Proteomes" id="UP001140511">
    <property type="component" value="Unassembled WGS sequence"/>
</dbReference>
<evidence type="ECO:0000313" key="3">
    <source>
        <dbReference type="Proteomes" id="UP001140511"/>
    </source>
</evidence>
<comment type="caution">
    <text evidence="2">The sequence shown here is derived from an EMBL/GenBank/DDBJ whole genome shotgun (WGS) entry which is preliminary data.</text>
</comment>
<protein>
    <recommendedName>
        <fullName evidence="4">Clock-controlled pheromone ccg-4</fullName>
    </recommendedName>
</protein>
<evidence type="ECO:0000256" key="1">
    <source>
        <dbReference type="SAM" id="SignalP"/>
    </source>
</evidence>
<proteinExistence type="predicted"/>
<sequence>MKFLATVGVLASAALAAPNPEPFCSQPGQACWKVSRAAAAFVDTMKSVGGLESRDEHGAIPNEIALAALNGLDQLSTMILYASEDPSGFRSYGENGTETAPYKRDATGQLDRRWCYRLGMPCWVPKRDAEVNEEKRWCFRVGESCWVPKRGEAEVQEEKREVEIKEDKRWCFRIGMSCWVPRSNAEAQEEKREVQIKEDKRWCFRIGMSCWVPRSDAEAQEDKREVEVQEEKRWCYRPGESCWVPKRTDEISEEKRGCFQNGGDCQKAKRVAEAVLAATIEGDEKRSVEVESPEKRMCNSVGQPCWKAERDLETIQNLARGAIEGMY</sequence>
<dbReference type="GeneID" id="80872445"/>
<keyword evidence="1" id="KW-0732">Signal</keyword>
<dbReference type="RefSeq" id="XP_056024047.1">
    <property type="nucleotide sequence ID" value="XM_056177757.1"/>
</dbReference>
<dbReference type="EMBL" id="JAOPEN010000007">
    <property type="protein sequence ID" value="KAJ4854989.1"/>
    <property type="molecule type" value="Genomic_DNA"/>
</dbReference>
<keyword evidence="3" id="KW-1185">Reference proteome</keyword>
<feature type="chain" id="PRO_5040789818" description="Clock-controlled pheromone ccg-4" evidence="1">
    <location>
        <begin position="17"/>
        <end position="327"/>
    </location>
</feature>
<reference evidence="2" key="1">
    <citation type="submission" date="2022-09" db="EMBL/GenBank/DDBJ databases">
        <title>Chromosome-level assembly of Trichoderma breve T069, a fungus used in development of biopesticide product.</title>
        <authorList>
            <person name="Lin R."/>
            <person name="Liu T."/>
        </authorList>
    </citation>
    <scope>NUCLEOTIDE SEQUENCE</scope>
    <source>
        <strain evidence="2">T069</strain>
    </source>
</reference>
<feature type="signal peptide" evidence="1">
    <location>
        <begin position="1"/>
        <end position="16"/>
    </location>
</feature>
<gene>
    <name evidence="2" type="ORF">T069G_10547</name>
</gene>
<name>A0A9W9E285_9HYPO</name>
<organism evidence="2 3">
    <name type="scientific">Trichoderma breve</name>
    <dbReference type="NCBI Taxonomy" id="2034170"/>
    <lineage>
        <taxon>Eukaryota</taxon>
        <taxon>Fungi</taxon>
        <taxon>Dikarya</taxon>
        <taxon>Ascomycota</taxon>
        <taxon>Pezizomycotina</taxon>
        <taxon>Sordariomycetes</taxon>
        <taxon>Hypocreomycetidae</taxon>
        <taxon>Hypocreales</taxon>
        <taxon>Hypocreaceae</taxon>
        <taxon>Trichoderma</taxon>
    </lineage>
</organism>